<protein>
    <submittedName>
        <fullName evidence="2">Polyketide cyclase</fullName>
    </submittedName>
</protein>
<keyword evidence="3" id="KW-1185">Reference proteome</keyword>
<keyword evidence="1" id="KW-1133">Transmembrane helix</keyword>
<name>A0A2T3HIN3_9SPHI</name>
<reference evidence="2 3" key="1">
    <citation type="submission" date="2018-03" db="EMBL/GenBank/DDBJ databases">
        <authorList>
            <person name="Keele B.F."/>
        </authorList>
    </citation>
    <scope>NUCLEOTIDE SEQUENCE [LARGE SCALE GENOMIC DNA]</scope>
    <source>
        <strain evidence="2 3">YL28-9</strain>
    </source>
</reference>
<dbReference type="RefSeq" id="WP_107216474.1">
    <property type="nucleotide sequence ID" value="NZ_KZ686270.1"/>
</dbReference>
<sequence>MKALKIIVGIIIVLAIIFFVGGLFLPATYSLSRSTEINAPDSVIYRNISDFNEFRQWNPWAKMEPTAKVTVTGTPAQPGHIYAWQGDKTGSGEMKITETVPNKMTDIDLRFIKPFESSSDTRFDLSPAGKATRVTWTMSGENRGTFDKWMSLMMDGMVGKDFENGLKSLKEKSEAVKM</sequence>
<evidence type="ECO:0000256" key="1">
    <source>
        <dbReference type="SAM" id="Phobius"/>
    </source>
</evidence>
<dbReference type="InterPro" id="IPR019587">
    <property type="entry name" value="Polyketide_cyclase/dehydratase"/>
</dbReference>
<evidence type="ECO:0000313" key="3">
    <source>
        <dbReference type="Proteomes" id="UP000240912"/>
    </source>
</evidence>
<keyword evidence="1" id="KW-0472">Membrane</keyword>
<comment type="caution">
    <text evidence="2">The sequence shown here is derived from an EMBL/GenBank/DDBJ whole genome shotgun (WGS) entry which is preliminary data.</text>
</comment>
<dbReference type="OrthoDB" id="9807923at2"/>
<keyword evidence="1" id="KW-0812">Transmembrane</keyword>
<proteinExistence type="predicted"/>
<accession>A0A2T3HIN3</accession>
<dbReference type="Gene3D" id="3.30.530.20">
    <property type="match status" value="1"/>
</dbReference>
<dbReference type="Proteomes" id="UP000240912">
    <property type="component" value="Unassembled WGS sequence"/>
</dbReference>
<dbReference type="SUPFAM" id="SSF55961">
    <property type="entry name" value="Bet v1-like"/>
    <property type="match status" value="1"/>
</dbReference>
<dbReference type="AlphaFoldDB" id="A0A2T3HIN3"/>
<dbReference type="InterPro" id="IPR023393">
    <property type="entry name" value="START-like_dom_sf"/>
</dbReference>
<evidence type="ECO:0000313" key="2">
    <source>
        <dbReference type="EMBL" id="PST82290.1"/>
    </source>
</evidence>
<dbReference type="Pfam" id="PF10604">
    <property type="entry name" value="Polyketide_cyc2"/>
    <property type="match status" value="1"/>
</dbReference>
<gene>
    <name evidence="2" type="ORF">C7T94_15985</name>
</gene>
<feature type="transmembrane region" description="Helical" evidence="1">
    <location>
        <begin position="6"/>
        <end position="25"/>
    </location>
</feature>
<dbReference type="EMBL" id="PYLS01000006">
    <property type="protein sequence ID" value="PST82290.1"/>
    <property type="molecule type" value="Genomic_DNA"/>
</dbReference>
<organism evidence="2 3">
    <name type="scientific">Pedobacter yulinensis</name>
    <dbReference type="NCBI Taxonomy" id="2126353"/>
    <lineage>
        <taxon>Bacteria</taxon>
        <taxon>Pseudomonadati</taxon>
        <taxon>Bacteroidota</taxon>
        <taxon>Sphingobacteriia</taxon>
        <taxon>Sphingobacteriales</taxon>
        <taxon>Sphingobacteriaceae</taxon>
        <taxon>Pedobacter</taxon>
    </lineage>
</organism>
<dbReference type="CDD" id="cd07818">
    <property type="entry name" value="SRPBCC_1"/>
    <property type="match status" value="1"/>
</dbReference>